<dbReference type="PANTHER" id="PTHR45527:SF1">
    <property type="entry name" value="FATTY ACID SYNTHASE"/>
    <property type="match status" value="1"/>
</dbReference>
<feature type="domain" description="Carrier" evidence="4">
    <location>
        <begin position="1044"/>
        <end position="1119"/>
    </location>
</feature>
<dbReference type="Pfam" id="PF00550">
    <property type="entry name" value="PP-binding"/>
    <property type="match status" value="2"/>
</dbReference>
<name>A0ABT3IJ31_9BACT</name>
<keyword evidence="2" id="KW-0175">Coiled coil</keyword>
<dbReference type="Gene3D" id="3.40.50.980">
    <property type="match status" value="4"/>
</dbReference>
<dbReference type="CDD" id="cd19531">
    <property type="entry name" value="LCL_NRPS-like"/>
    <property type="match status" value="1"/>
</dbReference>
<dbReference type="Gene3D" id="1.10.10.1830">
    <property type="entry name" value="Non-ribosomal peptide synthase, adenylation domain"/>
    <property type="match status" value="1"/>
</dbReference>
<gene>
    <name evidence="5" type="ORF">OL497_08710</name>
</gene>
<dbReference type="Pfam" id="PF18563">
    <property type="entry name" value="TubC_N"/>
    <property type="match status" value="1"/>
</dbReference>
<dbReference type="InterPro" id="IPR045851">
    <property type="entry name" value="AMP-bd_C_sf"/>
</dbReference>
<comment type="caution">
    <text evidence="5">The sequence shown here is derived from an EMBL/GenBank/DDBJ whole genome shotgun (WGS) entry which is preliminary data.</text>
</comment>
<dbReference type="InterPro" id="IPR010071">
    <property type="entry name" value="AA_adenyl_dom"/>
</dbReference>
<evidence type="ECO:0000259" key="4">
    <source>
        <dbReference type="PROSITE" id="PS50075"/>
    </source>
</evidence>
<dbReference type="InterPro" id="IPR009081">
    <property type="entry name" value="PP-bd_ACP"/>
</dbReference>
<dbReference type="Gene3D" id="3.30.300.30">
    <property type="match status" value="2"/>
</dbReference>
<dbReference type="Gene3D" id="2.30.38.10">
    <property type="entry name" value="Luciferase, Domain 3"/>
    <property type="match status" value="2"/>
</dbReference>
<dbReference type="Pfam" id="PF00501">
    <property type="entry name" value="AMP-binding"/>
    <property type="match status" value="2"/>
</dbReference>
<reference evidence="5 6" key="1">
    <citation type="submission" date="2022-10" db="EMBL/GenBank/DDBJ databases">
        <title>Chitinophaga nivalis PC15 sp. nov., isolated from Pyeongchang county, South Korea.</title>
        <authorList>
            <person name="Trinh H.N."/>
        </authorList>
    </citation>
    <scope>NUCLEOTIDE SEQUENCE [LARGE SCALE GENOMIC DNA]</scope>
    <source>
        <strain evidence="5 6">PC14</strain>
    </source>
</reference>
<dbReference type="InterPro" id="IPR010060">
    <property type="entry name" value="NRPS_synth"/>
</dbReference>
<protein>
    <submittedName>
        <fullName evidence="5">Amino acid adenylation domain-containing protein</fullName>
    </submittedName>
</protein>
<dbReference type="PANTHER" id="PTHR45527">
    <property type="entry name" value="NONRIBOSOMAL PEPTIDE SYNTHETASE"/>
    <property type="match status" value="1"/>
</dbReference>
<dbReference type="CDD" id="cd19534">
    <property type="entry name" value="E_NRPS"/>
    <property type="match status" value="1"/>
</dbReference>
<dbReference type="InterPro" id="IPR023213">
    <property type="entry name" value="CAT-like_dom_sf"/>
</dbReference>
<dbReference type="Gene3D" id="3.30.559.10">
    <property type="entry name" value="Chloramphenicol acetyltransferase-like domain"/>
    <property type="match status" value="4"/>
</dbReference>
<dbReference type="NCBIfam" id="TIGR01733">
    <property type="entry name" value="AA-adenyl-dom"/>
    <property type="match status" value="2"/>
</dbReference>
<dbReference type="CDD" id="cd05930">
    <property type="entry name" value="A_NRPS"/>
    <property type="match status" value="2"/>
</dbReference>
<dbReference type="NCBIfam" id="NF003417">
    <property type="entry name" value="PRK04813.1"/>
    <property type="match status" value="2"/>
</dbReference>
<evidence type="ECO:0000313" key="5">
    <source>
        <dbReference type="EMBL" id="MCW3483971.1"/>
    </source>
</evidence>
<dbReference type="InterPro" id="IPR041464">
    <property type="entry name" value="TubC_N"/>
</dbReference>
<feature type="domain" description="Carrier" evidence="4">
    <location>
        <begin position="2107"/>
        <end position="2181"/>
    </location>
</feature>
<dbReference type="PROSITE" id="PS00455">
    <property type="entry name" value="AMP_BINDING"/>
    <property type="match status" value="2"/>
</dbReference>
<dbReference type="InterPro" id="IPR025110">
    <property type="entry name" value="AMP-bd_C"/>
</dbReference>
<sequence>MVAELYTKLKELKVNVRLVNDKLDLQAPKGVLNEALLNEIKTHKEDLIQFISSYRQQKDGYQSIRKTGLQESYALSASQKMLWVVSQQEEGNIAYNMSGVYVFEGDLRQEALEFAFDRLIERHENLRTVFREDASEEIRQFILPAERIGFTLEYTDLRQLEHRDKKAKQLVQAAALRPFNLATGPLLRAGLYQVADNKWIFGHVMHHIISDGWSMGILIRELLELYNAHMQGKPDPLTPLHIQYKDYAAWHREALSGEMLAAHEAYWLDHFAGELPVLELPGDRIRPALKTYNGHLVNRVMDAGISADVLTLCREQGATLFMGLLAAVNVLLYRYTGQEDIIIGTPNAGRSHADLQDQIGFYVNTLALRTQFSGADDFRSVLANVRKVVLGADEHQVYPFGSLVEALQLQRDISRNPLFDIQVLVGHDDNSQLKERQTLAGLAVGEYEETTHDTARFDMVFNFKEIAGTIHLNLQYNVDIYTEQQIRQLIAHLEQLLAAIVSQPSLPVQQLSYLSAAERQQLLADFNHGVTIAGPVSEQTVVDLLDQQAALHPDHTAVSFEGTQLTYRALQEKANQLAHYLITEHQVKPNEMVGIMLDRSEKMLIGIWGILKAGAAYVPIDPDYPAARKAYVIKDTGIRMLLTQTEYFFDLDYYEGESFAVDVQLDTLETPVTAPSVTIAPDHLAYVIYTSGSTGNPKGVLITHGNLMHSLSSRPAIYDAYTSFLLLSSIAFDSSVAGIFGTLCYGGCLCITRKIDVANVDLIAGYLVDHAVSHLLTVPSYYKLLLNALANRNNHLRAVIVAGEACPAQLVTDHFNAPALQDCRFFNEYGPTEATVWSSVYVFERDAPIVPSIGKPIPGTRIYILDSEQQPVPAGVTGEIYIAGNGLARGYLHQPELTAEKFVTDPFQPTERMYRTGDSARWKADGNIIFIGRKDDQVKIRGYRIELGEIENALQGHAGVELATVVVRTDAAGNKELAAYVVGNTTLQAADLQTYLTGLLPSYALPAHYVQLEQFPLTPNGKVDRKKLPDPKGTGMSTGVPYVAPRNDAEARLLMIWKEILGKEKIGVNDSFFSLGGDSIKILRLMTEIRKKMSLEIPIADIYKNNTVALLAAHSYDNIIAIERRNNYLKETEVAVKAEILALKERILALDLLPEKENIADIFPMSDVEKGMVFESLINRERSIYHDQSLHPRIFADFDIARFRRALQLLVDKHAILRTSFNVTDFDTQVQLVHHRINVEIPYKDLSDLPHETQNNIIRTFVDGELHHPFDVSVAPLWRMSAFNVGNNKIVFVWQCHHAIIDGWSDALFMTELNNLYLTLGEDPAYLPEPLKADYRDFIIQHEVDKKDSQMNSFWQQELAEAKRLDLFTQAPDDSGYLHVLDKKHSDKLEDLAEDLDTTVKVISFSAYLYLLKILSYDEEVIAGLVTNTRPDCEDSDRILGCFLNTIPFKMVVDAPVKIADFILQVHEKIIGLKGNERLSLPEIARIHHQQTEAGNPFFDTFFNYVDFHEFQSIREEKAPVQPDTPAPSLNLKGTGRTNTYMDFTVNNTGGYLQVKFNLLRKLKSGLTAQQVGAIYLEILHAMSIDAEQIINQRDYLSAAAKEELLTAFNPAPVDFPATQTLTRLLEAQVALAPQQAALVFDTKEWTYQELNAIANQLGAYLRKHHGITAGELVGIQLERSDWMIIAILGVLKSGGAYVPVDPTYPAERRSYILEDSQCRVVIDAALLEQFRQEADHYAQENLEAVNNATDLAYIIYTSGSTGKPKGVMTEHRSVVNLITSQIRTFGITSSENILQFSSIAFDASVEQIFLAFSTGARLTVMDADTRLDPEKIAAFLTRHEITHLHTVPGVLKTIPVKQYPALKRVIAGGDSCPQDVAAQWSGEYDFYNEYGPTETTITATELHYQPGAVGPVLSIGRPVANTFVYITDHALNLVPAGVTGEICIGGSGVARGYLYRPELTAEKFVPNPFRPGERMYRTGDLGRWLPDGNILFTGRRDDQVKIRGNRVETGEVAAAIQTHPAVASAVVAARPDQQGEQQLTAYIVARESLNSSTLRAYLTDRLPAYMLPSHFVQLSALPLTATGKINFRALPEPEAAGLSAGVEYIAPQGIREVLLVAAFEAVLQKQAVGVNGDFFVLGGDSIKSIQVVSYLKQRGYALTIQDILLHPVITDLAKYIVPVTRVADQGPVTGIIPLSPVQTSFFLGDQTCIHHFNQSVLLNSREPIAAASLRAALDKLVQHHDALRMVYYNSPAGWVQENKGLEQSYALEVITPADEAAFGQHCDRLQAGINLETGPLFSVGLFRGESSDRLLLVIHHLVVDGVSWRILLEDLSNLYYQYQIGAALRLPQKTDAFKYWQEKQLAYAASETLAQEIPYWSAIAAADASLPVDMPEGSNRVADVAVTTFVLDEAQTTRLQTQCYRAYRTEVNDVLIGALSLALADVFKQPEVLIRLEGHGREQIGADVDVSRTVGWFTSMYPVLLDLQQAADPIAQLIAVKESLHRVPGKGIGYGILHYLAGKVPAVTPAVTFNYLGDFGGSVAASDQTPLFEFSGDYHGHEYPDNRQRTTLLDISGMVVSGQLRLSVGYSREQFTAATAGKLATAWQFRLEQLITQLSAATESRLTPVDLTYKGLSAAAVNALNENFDVEDVYPVTAMQRVLIHAYDAAATDAGVYHAISSWGFEDARFSLAALETSIQQLQEKHRVLRTVFFRPDNGDICQCVKTTVGDTVTVDDLTALSPQEQQAYILTAREADIRSKFRITDTPSLLFRFRIFILGAHAFELMFTCHHAIMDGWGFTILKNELLAGYLAARNGETVPVVIPADSFREYVQLGEAGAANEKNNQFWREALQNWQPLPLQPLTTAEQGTDSCSVHLDRALVQQLKAVAENNKVSLRSVFLKTGTEVLRQHWGVKELFLGLLFNGRTHELQDALNAVGLYWNILPFRAPEVDSYEAIQQQLNRYEAYAQFSAWKIREWVGQEPHQVSFSYSQFHNARNWQAETPAVQDQLPVMTGDFYMDRYHYPLNIKVMVKETDGTDIVIIMDYDRQYFSGEEIAQLLSQFVHQLK</sequence>
<evidence type="ECO:0000256" key="1">
    <source>
        <dbReference type="ARBA" id="ARBA00022737"/>
    </source>
</evidence>
<feature type="region of interest" description="Disordered" evidence="3">
    <location>
        <begin position="1021"/>
        <end position="1041"/>
    </location>
</feature>
<dbReference type="InterPro" id="IPR000873">
    <property type="entry name" value="AMP-dep_synth/lig_dom"/>
</dbReference>
<evidence type="ECO:0000256" key="3">
    <source>
        <dbReference type="SAM" id="MobiDB-lite"/>
    </source>
</evidence>
<dbReference type="SUPFAM" id="SSF52777">
    <property type="entry name" value="CoA-dependent acyltransferases"/>
    <property type="match status" value="8"/>
</dbReference>
<keyword evidence="1" id="KW-0677">Repeat</keyword>
<dbReference type="Pfam" id="PF00668">
    <property type="entry name" value="Condensation"/>
    <property type="match status" value="4"/>
</dbReference>
<dbReference type="InterPro" id="IPR001242">
    <property type="entry name" value="Condensation_dom"/>
</dbReference>
<evidence type="ECO:0000313" key="6">
    <source>
        <dbReference type="Proteomes" id="UP001207742"/>
    </source>
</evidence>
<proteinExistence type="predicted"/>
<dbReference type="Proteomes" id="UP001207742">
    <property type="component" value="Unassembled WGS sequence"/>
</dbReference>
<dbReference type="Gene3D" id="1.10.1200.10">
    <property type="entry name" value="ACP-like"/>
    <property type="match status" value="2"/>
</dbReference>
<evidence type="ECO:0000256" key="2">
    <source>
        <dbReference type="SAM" id="Coils"/>
    </source>
</evidence>
<dbReference type="NCBIfam" id="TIGR01720">
    <property type="entry name" value="NRPS-para261"/>
    <property type="match status" value="1"/>
</dbReference>
<accession>A0ABT3IJ31</accession>
<dbReference type="Pfam" id="PF13193">
    <property type="entry name" value="AMP-binding_C"/>
    <property type="match status" value="2"/>
</dbReference>
<dbReference type="InterPro" id="IPR044894">
    <property type="entry name" value="TubC_N_sf"/>
</dbReference>
<dbReference type="RefSeq" id="WP_264729490.1">
    <property type="nucleotide sequence ID" value="NZ_JAPDNR010000001.1"/>
</dbReference>
<dbReference type="InterPro" id="IPR036736">
    <property type="entry name" value="ACP-like_sf"/>
</dbReference>
<dbReference type="Gene3D" id="3.30.559.30">
    <property type="entry name" value="Nonribosomal peptide synthetase, condensation domain"/>
    <property type="match status" value="4"/>
</dbReference>
<dbReference type="SUPFAM" id="SSF56801">
    <property type="entry name" value="Acetyl-CoA synthetase-like"/>
    <property type="match status" value="2"/>
</dbReference>
<feature type="coiled-coil region" evidence="2">
    <location>
        <begin position="2682"/>
        <end position="2709"/>
    </location>
</feature>
<keyword evidence="6" id="KW-1185">Reference proteome</keyword>
<dbReference type="EMBL" id="JAPDNS010000001">
    <property type="protein sequence ID" value="MCW3483971.1"/>
    <property type="molecule type" value="Genomic_DNA"/>
</dbReference>
<dbReference type="SUPFAM" id="SSF47336">
    <property type="entry name" value="ACP-like"/>
    <property type="match status" value="2"/>
</dbReference>
<organism evidence="5 6">
    <name type="scientific">Chitinophaga nivalis</name>
    <dbReference type="NCBI Taxonomy" id="2991709"/>
    <lineage>
        <taxon>Bacteria</taxon>
        <taxon>Pseudomonadati</taxon>
        <taxon>Bacteroidota</taxon>
        <taxon>Chitinophagia</taxon>
        <taxon>Chitinophagales</taxon>
        <taxon>Chitinophagaceae</taxon>
        <taxon>Chitinophaga</taxon>
    </lineage>
</organism>
<dbReference type="InterPro" id="IPR020845">
    <property type="entry name" value="AMP-binding_CS"/>
</dbReference>
<dbReference type="PROSITE" id="PS50075">
    <property type="entry name" value="CARRIER"/>
    <property type="match status" value="2"/>
</dbReference>